<name>A0A0A0EGK1_9RHOB</name>
<dbReference type="RefSeq" id="WP_043748422.1">
    <property type="nucleotide sequence ID" value="NZ_AQQX01000003.1"/>
</dbReference>
<keyword evidence="8" id="KW-1185">Reference proteome</keyword>
<keyword evidence="7" id="KW-0808">Transferase</keyword>
<evidence type="ECO:0000256" key="4">
    <source>
        <dbReference type="ARBA" id="ARBA00023004"/>
    </source>
</evidence>
<dbReference type="InterPro" id="IPR036922">
    <property type="entry name" value="Rieske_2Fe-2S_sf"/>
</dbReference>
<proteinExistence type="predicted"/>
<dbReference type="Proteomes" id="UP000030004">
    <property type="component" value="Unassembled WGS sequence"/>
</dbReference>
<keyword evidence="7" id="KW-0489">Methyltransferase</keyword>
<comment type="caution">
    <text evidence="7">The sequence shown here is derived from an EMBL/GenBank/DDBJ whole genome shotgun (WGS) entry which is preliminary data.</text>
</comment>
<dbReference type="GO" id="GO:0008168">
    <property type="term" value="F:methyltransferase activity"/>
    <property type="evidence" value="ECO:0007669"/>
    <property type="project" value="UniProtKB-KW"/>
</dbReference>
<keyword evidence="1" id="KW-0001">2Fe-2S</keyword>
<keyword evidence="3" id="KW-0560">Oxidoreductase</keyword>
<evidence type="ECO:0000259" key="6">
    <source>
        <dbReference type="PROSITE" id="PS51296"/>
    </source>
</evidence>
<evidence type="ECO:0000256" key="3">
    <source>
        <dbReference type="ARBA" id="ARBA00023002"/>
    </source>
</evidence>
<evidence type="ECO:0000313" key="8">
    <source>
        <dbReference type="Proteomes" id="UP000030004"/>
    </source>
</evidence>
<keyword evidence="5" id="KW-0411">Iron-sulfur</keyword>
<dbReference type="Pfam" id="PF00355">
    <property type="entry name" value="Rieske"/>
    <property type="match status" value="1"/>
</dbReference>
<feature type="domain" description="Rieske" evidence="6">
    <location>
        <begin position="9"/>
        <end position="111"/>
    </location>
</feature>
<evidence type="ECO:0000256" key="2">
    <source>
        <dbReference type="ARBA" id="ARBA00022723"/>
    </source>
</evidence>
<dbReference type="GO" id="GO:0046872">
    <property type="term" value="F:metal ion binding"/>
    <property type="evidence" value="ECO:0007669"/>
    <property type="project" value="UniProtKB-KW"/>
</dbReference>
<dbReference type="Pfam" id="PF19112">
    <property type="entry name" value="VanA_C"/>
    <property type="match status" value="1"/>
</dbReference>
<dbReference type="GO" id="GO:0032259">
    <property type="term" value="P:methylation"/>
    <property type="evidence" value="ECO:0007669"/>
    <property type="project" value="UniProtKB-KW"/>
</dbReference>
<dbReference type="InterPro" id="IPR044043">
    <property type="entry name" value="VanA_C_cat"/>
</dbReference>
<dbReference type="CDD" id="cd08878">
    <property type="entry name" value="RHO_alpha_C_DMO-like"/>
    <property type="match status" value="1"/>
</dbReference>
<protein>
    <submittedName>
        <fullName evidence="7">Vanillate O-demethylase oxygenase</fullName>
    </submittedName>
</protein>
<reference evidence="7 8" key="1">
    <citation type="journal article" date="2015" name="Antonie Van Leeuwenhoek">
        <title>Pseudooceanicola atlanticus gen. nov. sp. nov., isolated from surface seawater of the Atlantic Ocean and reclassification of Oceanicola batsensis, Oceanicola marinus, Oceanicola nitratireducens, Oceanicola nanhaiensis, Oceanicola antarcticus and Oceanicola flagellatus, as Pseudooceanicola batsensis comb. nov., Pseudooceanicola marinus comb. nov., Pseudooceanicola nitratireducens comb. nov., Pseudooceanicola nanhaiensis comb. nov., Pseudooceanicola antarcticus comb. nov., and Pseudooceanicola flagellatus comb. nov.</title>
        <authorList>
            <person name="Lai Q."/>
            <person name="Li G."/>
            <person name="Liu X."/>
            <person name="Du Y."/>
            <person name="Sun F."/>
            <person name="Shao Z."/>
        </authorList>
    </citation>
    <scope>NUCLEOTIDE SEQUENCE [LARGE SCALE GENOMIC DNA]</scope>
    <source>
        <strain evidence="7 8">22II-s11g</strain>
    </source>
</reference>
<keyword evidence="2" id="KW-0479">Metal-binding</keyword>
<organism evidence="7 8">
    <name type="scientific">Pseudooceanicola atlanticus</name>
    <dbReference type="NCBI Taxonomy" id="1461694"/>
    <lineage>
        <taxon>Bacteria</taxon>
        <taxon>Pseudomonadati</taxon>
        <taxon>Pseudomonadota</taxon>
        <taxon>Alphaproteobacteria</taxon>
        <taxon>Rhodobacterales</taxon>
        <taxon>Paracoccaceae</taxon>
        <taxon>Pseudooceanicola</taxon>
    </lineage>
</organism>
<dbReference type="InterPro" id="IPR017941">
    <property type="entry name" value="Rieske_2Fe-2S"/>
</dbReference>
<dbReference type="Gene3D" id="2.102.10.10">
    <property type="entry name" value="Rieske [2Fe-2S] iron-sulphur domain"/>
    <property type="match status" value="1"/>
</dbReference>
<evidence type="ECO:0000313" key="7">
    <source>
        <dbReference type="EMBL" id="KGM49238.1"/>
    </source>
</evidence>
<dbReference type="GO" id="GO:0051537">
    <property type="term" value="F:2 iron, 2 sulfur cluster binding"/>
    <property type="evidence" value="ECO:0007669"/>
    <property type="project" value="UniProtKB-KW"/>
</dbReference>
<gene>
    <name evidence="7" type="ORF">ATO9_11275</name>
</gene>
<dbReference type="Gene3D" id="3.90.380.10">
    <property type="entry name" value="Naphthalene 1,2-dioxygenase Alpha Subunit, Chain A, domain 1"/>
    <property type="match status" value="1"/>
</dbReference>
<dbReference type="eggNOG" id="COG4638">
    <property type="taxonomic scope" value="Bacteria"/>
</dbReference>
<dbReference type="EMBL" id="AQQX01000003">
    <property type="protein sequence ID" value="KGM49238.1"/>
    <property type="molecule type" value="Genomic_DNA"/>
</dbReference>
<dbReference type="AlphaFoldDB" id="A0A0A0EGK1"/>
<dbReference type="OrthoDB" id="9800776at2"/>
<dbReference type="PANTHER" id="PTHR21266">
    <property type="entry name" value="IRON-SULFUR DOMAIN CONTAINING PROTEIN"/>
    <property type="match status" value="1"/>
</dbReference>
<dbReference type="InterPro" id="IPR050584">
    <property type="entry name" value="Cholesterol_7-desaturase"/>
</dbReference>
<dbReference type="STRING" id="1461694.ATO9_11275"/>
<evidence type="ECO:0000256" key="5">
    <source>
        <dbReference type="ARBA" id="ARBA00023014"/>
    </source>
</evidence>
<dbReference type="PROSITE" id="PS51296">
    <property type="entry name" value="RIESKE"/>
    <property type="match status" value="1"/>
</dbReference>
<sequence>MTNFVRNAWYVAAWSTEIDDDLRRFTILGDHIVMFRKSDGTVAALEDRCPHRLLPLSKGKRIGDNVQCGYHGLTFDGTTGMCTRVPGQTNLPKSAYVERFPIEERHGIVWIWMGDPDKADPAKVFDMPEFTDPAWKVHHGDALHLKSNYLNVAENLVDPAHVSFVHPTTLGNAASENVPVHVQTEGEAIVAWRWIRDAEPIGFFKNFGGFTGNVDRWHYYYLHTPCTAVIDFGSVETEKKCAEEDRNEGVRIFALHFMTPVTETYTIDRWLHIRNTALDDPEAETNMDAMFRKAFDEDKEILEAVQEEENRPQKRRPIRIAIDKGPLVYRKRINDLLELERTEDLASDPSPAFVYHD</sequence>
<dbReference type="SUPFAM" id="SSF55961">
    <property type="entry name" value="Bet v1-like"/>
    <property type="match status" value="1"/>
</dbReference>
<dbReference type="GO" id="GO:0016491">
    <property type="term" value="F:oxidoreductase activity"/>
    <property type="evidence" value="ECO:0007669"/>
    <property type="project" value="UniProtKB-KW"/>
</dbReference>
<dbReference type="PANTHER" id="PTHR21266:SF60">
    <property type="entry name" value="3-KETOSTEROID-9-ALPHA-MONOOXYGENASE, OXYGENASE COMPONENT"/>
    <property type="match status" value="1"/>
</dbReference>
<evidence type="ECO:0000256" key="1">
    <source>
        <dbReference type="ARBA" id="ARBA00022714"/>
    </source>
</evidence>
<dbReference type="SUPFAM" id="SSF50022">
    <property type="entry name" value="ISP domain"/>
    <property type="match status" value="1"/>
</dbReference>
<accession>A0A0A0EGK1</accession>
<keyword evidence="4" id="KW-0408">Iron</keyword>